<sequence>MERLAAASNTVPGKPVTVSMKNGRTTTDCIVVPEDGDL</sequence>
<evidence type="ECO:0000256" key="1">
    <source>
        <dbReference type="SAM" id="MobiDB-lite"/>
    </source>
</evidence>
<dbReference type="EMBL" id="CACRTT010000002">
    <property type="protein sequence ID" value="VYT62053.1"/>
    <property type="molecule type" value="Genomic_DNA"/>
</dbReference>
<name>A0A6N2Y7A4_EGGLN</name>
<feature type="region of interest" description="Disordered" evidence="1">
    <location>
        <begin position="1"/>
        <end position="21"/>
    </location>
</feature>
<accession>A0A6N2Y7A4</accession>
<dbReference type="AlphaFoldDB" id="A0A6N2Y7A4"/>
<reference evidence="2" key="1">
    <citation type="submission" date="2019-11" db="EMBL/GenBank/DDBJ databases">
        <authorList>
            <person name="Feng L."/>
        </authorList>
    </citation>
    <scope>NUCLEOTIDE SEQUENCE</scope>
    <source>
        <strain evidence="2">ElentaLFYP107</strain>
    </source>
</reference>
<evidence type="ECO:0000313" key="2">
    <source>
        <dbReference type="EMBL" id="VYT62053.1"/>
    </source>
</evidence>
<organism evidence="2">
    <name type="scientific">Eggerthella lenta</name>
    <name type="common">Eubacterium lentum</name>
    <dbReference type="NCBI Taxonomy" id="84112"/>
    <lineage>
        <taxon>Bacteria</taxon>
        <taxon>Bacillati</taxon>
        <taxon>Actinomycetota</taxon>
        <taxon>Coriobacteriia</taxon>
        <taxon>Eggerthellales</taxon>
        <taxon>Eggerthellaceae</taxon>
        <taxon>Eggerthella</taxon>
    </lineage>
</organism>
<proteinExistence type="predicted"/>
<gene>
    <name evidence="2" type="ORF">ELLFYP107_01112</name>
</gene>
<protein>
    <submittedName>
        <fullName evidence="2">Uncharacterized protein</fullName>
    </submittedName>
</protein>